<dbReference type="AlphaFoldDB" id="A0A3P5WWG0"/>
<sequence length="87" mass="8876">MATSLNQSMADSAPLARSLPLGLLRSFAGDAASKGPAMGTLRGPDMALRVGPGETVAAHGSITVLVTLDAKICCMSHPLPVSGLLFW</sequence>
<evidence type="ECO:0000313" key="1">
    <source>
        <dbReference type="EMBL" id="VDC20337.1"/>
    </source>
</evidence>
<gene>
    <name evidence="1" type="ORF">PSET11_00574</name>
</gene>
<reference evidence="1 2" key="1">
    <citation type="submission" date="2018-11" db="EMBL/GenBank/DDBJ databases">
        <authorList>
            <person name="Criscuolo A."/>
        </authorList>
    </citation>
    <scope>NUCLEOTIDE SEQUENCE [LARGE SCALE GENOMIC DNA]</scope>
    <source>
        <strain evidence="1">AT11b</strain>
    </source>
</reference>
<name>A0A3P5WWG0_9MICC</name>
<organism evidence="1 2">
    <name type="scientific">Arthrobacter ulcerisalmonis</name>
    <dbReference type="NCBI Taxonomy" id="2483813"/>
    <lineage>
        <taxon>Bacteria</taxon>
        <taxon>Bacillati</taxon>
        <taxon>Actinomycetota</taxon>
        <taxon>Actinomycetes</taxon>
        <taxon>Micrococcales</taxon>
        <taxon>Micrococcaceae</taxon>
        <taxon>Arthrobacter</taxon>
    </lineage>
</organism>
<dbReference type="RefSeq" id="WP_124090550.1">
    <property type="nucleotide sequence ID" value="NZ_CBCRYA010000015.1"/>
</dbReference>
<dbReference type="Proteomes" id="UP000280861">
    <property type="component" value="Unassembled WGS sequence"/>
</dbReference>
<dbReference type="EMBL" id="UXAU01000010">
    <property type="protein sequence ID" value="VDC20337.1"/>
    <property type="molecule type" value="Genomic_DNA"/>
</dbReference>
<keyword evidence="2" id="KW-1185">Reference proteome</keyword>
<proteinExistence type="predicted"/>
<evidence type="ECO:0000313" key="2">
    <source>
        <dbReference type="Proteomes" id="UP000280861"/>
    </source>
</evidence>
<accession>A0A3P5WWG0</accession>
<protein>
    <submittedName>
        <fullName evidence="1">Uncharacterized protein</fullName>
    </submittedName>
</protein>